<evidence type="ECO:0000259" key="2">
    <source>
        <dbReference type="Pfam" id="PF13229"/>
    </source>
</evidence>
<evidence type="ECO:0000313" key="3">
    <source>
        <dbReference type="EMBL" id="CAJ1389692.1"/>
    </source>
</evidence>
<dbReference type="SUPFAM" id="SSF51126">
    <property type="entry name" value="Pectin lyase-like"/>
    <property type="match status" value="1"/>
</dbReference>
<feature type="compositionally biased region" description="Basic and acidic residues" evidence="1">
    <location>
        <begin position="1"/>
        <end position="12"/>
    </location>
</feature>
<dbReference type="InterPro" id="IPR012334">
    <property type="entry name" value="Pectin_lyas_fold"/>
</dbReference>
<dbReference type="InterPro" id="IPR039448">
    <property type="entry name" value="Beta_helix"/>
</dbReference>
<evidence type="ECO:0000256" key="1">
    <source>
        <dbReference type="SAM" id="MobiDB-lite"/>
    </source>
</evidence>
<feature type="compositionally biased region" description="Basic residues" evidence="1">
    <location>
        <begin position="40"/>
        <end position="61"/>
    </location>
</feature>
<feature type="domain" description="Right handed beta helix" evidence="2">
    <location>
        <begin position="181"/>
        <end position="291"/>
    </location>
</feature>
<name>A0AA36N4Z6_9DINO</name>
<keyword evidence="4" id="KW-1185">Reference proteome</keyword>
<reference evidence="3" key="1">
    <citation type="submission" date="2023-08" db="EMBL/GenBank/DDBJ databases">
        <authorList>
            <person name="Chen Y."/>
            <person name="Shah S."/>
            <person name="Dougan E. K."/>
            <person name="Thang M."/>
            <person name="Chan C."/>
        </authorList>
    </citation>
    <scope>NUCLEOTIDE SEQUENCE</scope>
</reference>
<dbReference type="Proteomes" id="UP001178507">
    <property type="component" value="Unassembled WGS sequence"/>
</dbReference>
<dbReference type="AlphaFoldDB" id="A0AA36N4Z6"/>
<proteinExistence type="predicted"/>
<organism evidence="3 4">
    <name type="scientific">Effrenium voratum</name>
    <dbReference type="NCBI Taxonomy" id="2562239"/>
    <lineage>
        <taxon>Eukaryota</taxon>
        <taxon>Sar</taxon>
        <taxon>Alveolata</taxon>
        <taxon>Dinophyceae</taxon>
        <taxon>Suessiales</taxon>
        <taxon>Symbiodiniaceae</taxon>
        <taxon>Effrenium</taxon>
    </lineage>
</organism>
<comment type="caution">
    <text evidence="3">The sequence shown here is derived from an EMBL/GenBank/DDBJ whole genome shotgun (WGS) entry which is preliminary data.</text>
</comment>
<dbReference type="InterPro" id="IPR011050">
    <property type="entry name" value="Pectin_lyase_fold/virulence"/>
</dbReference>
<gene>
    <name evidence="3" type="ORF">EVOR1521_LOCUS15260</name>
</gene>
<dbReference type="EMBL" id="CAUJNA010001924">
    <property type="protein sequence ID" value="CAJ1389692.1"/>
    <property type="molecule type" value="Genomic_DNA"/>
</dbReference>
<dbReference type="Gene3D" id="2.160.20.10">
    <property type="entry name" value="Single-stranded right-handed beta-helix, Pectin lyase-like"/>
    <property type="match status" value="1"/>
</dbReference>
<dbReference type="Pfam" id="PF13229">
    <property type="entry name" value="Beta_helix"/>
    <property type="match status" value="1"/>
</dbReference>
<feature type="region of interest" description="Disordered" evidence="1">
    <location>
        <begin position="346"/>
        <end position="424"/>
    </location>
</feature>
<sequence length="505" mass="53116">MLRRLKPLDGHLDAPAAEALPHEGPQSPHGPTRQLGSVGRRARSRKGAKAKHKQLFGKRSRKCTAGQARARAVYLATPGCLAEQVNNAREQDAAALLVPAEGVGTGQTEVLSSVVTIESAPELPLPPPLSCNLATRQIAGAPKTVLTLRRVLLGCSQSDGPVLEVGAGTECELYDCHLRGGIKLCEGASAKLVRTHVKASAGAGIEGRAFDNLVLMACVIQNCAADGLTLRRGKADISDCTISDCGQSGLVLGPGEWKLTGCTMSGNAQYGVWAEADAHVTCRGNVAIDNNLGDKGGRGDLPDWHAGCGLLPGDHCRVWSESRSKWMHGHVAEVTDEVAVAIKGKSGLAPPDDAAPDAAPDAAAADDAAPDDVGNLQVDSQQSAQPDRPHGKTAAGLKVPLAGVRPRRSGGDAPPAYSKAGQRRGPYRLFMAEGGSGRQGWRQLPREVQARFHAEARRQRRQIGVAKVAKSKVAAARARAAAALKRHVVPAWLQRQRSAHRHKPG</sequence>
<feature type="region of interest" description="Disordered" evidence="1">
    <location>
        <begin position="1"/>
        <end position="61"/>
    </location>
</feature>
<feature type="compositionally biased region" description="Low complexity" evidence="1">
    <location>
        <begin position="349"/>
        <end position="367"/>
    </location>
</feature>
<evidence type="ECO:0000313" key="4">
    <source>
        <dbReference type="Proteomes" id="UP001178507"/>
    </source>
</evidence>
<protein>
    <recommendedName>
        <fullName evidence="2">Right handed beta helix domain-containing protein</fullName>
    </recommendedName>
</protein>
<accession>A0AA36N4Z6</accession>